<evidence type="ECO:0000313" key="4">
    <source>
        <dbReference type="Proteomes" id="UP000477386"/>
    </source>
</evidence>
<dbReference type="PANTHER" id="PTHR41287:SF1">
    <property type="entry name" value="PROTEIN YMFN"/>
    <property type="match status" value="1"/>
</dbReference>
<dbReference type="Gene3D" id="3.40.50.300">
    <property type="entry name" value="P-loop containing nucleotide triphosphate hydrolases"/>
    <property type="match status" value="1"/>
</dbReference>
<evidence type="ECO:0000259" key="1">
    <source>
        <dbReference type="Pfam" id="PF03354"/>
    </source>
</evidence>
<accession>A0A6M0IJ58</accession>
<dbReference type="EMBL" id="JAAGNZ010000001">
    <property type="protein sequence ID" value="NEU68326.1"/>
    <property type="molecule type" value="Genomic_DNA"/>
</dbReference>
<evidence type="ECO:0000259" key="2">
    <source>
        <dbReference type="Pfam" id="PF20441"/>
    </source>
</evidence>
<feature type="domain" description="Terminase large subunit-like endonuclease" evidence="2">
    <location>
        <begin position="253"/>
        <end position="373"/>
    </location>
</feature>
<sequence>MEYNEIAYQYEEDILSGRLLAGDLLIKAVKRQRDDLKNGHKRGLYFDHDAGQKMLDFADCVNIGPEKPLHLFPFQVWELYVFYGWKRENGFRRFRRKYKSCARGSGKTPIESLQILYHLTVEGLTNAEAYVSATKEAQAKIAFDDAVLMLNSSPELQDYLKASAERIFNPSSNAKFGFLTSNPKTADGTRPSYAVIDEYHEFEDDKMLNKLTSGLIKKDEPIMSIVTTRGSHKEWPCFQAEFKVYMPILNGSVHNDSFFVVIYSQDSEDEIERPDTWIKSNPMLCKGGIINLETLVEERDAQYLKGEEGIVSFKTLNLNWWCDAPQVFIPDSIWIKSGSKFDPAMLEGRKAWAGLDMGATNDFCAYSLYFPPENWWEYDEELTDEQKDKLLYLRSPLKVPGIHHILWWFWIPSFKFDNRISDGLHNLRDWKKNGLITVLDGNVIDPRQIEEMVLPLKPLYDIQSMTYDRYNATSTALTVQEKGGVPALEFPQTMPMFAEPTKAFRDLVLQERFNHGMNPIAQWMMRNAIPITDTNGNIKITKDPRRAPDKVDGIVSGIMSMAGWMMDRNEVGGNVYDSRGFIEL</sequence>
<feature type="domain" description="Terminase large subunit-like ATPase" evidence="1">
    <location>
        <begin position="73"/>
        <end position="234"/>
    </location>
</feature>
<dbReference type="GO" id="GO:0004519">
    <property type="term" value="F:endonuclease activity"/>
    <property type="evidence" value="ECO:0007669"/>
    <property type="project" value="InterPro"/>
</dbReference>
<dbReference type="InterPro" id="IPR046461">
    <property type="entry name" value="TerL_ATPase"/>
</dbReference>
<dbReference type="Proteomes" id="UP000477386">
    <property type="component" value="Unassembled WGS sequence"/>
</dbReference>
<dbReference type="InterPro" id="IPR005021">
    <property type="entry name" value="Terminase_largesu-like"/>
</dbReference>
<feature type="domain" description="Terminase large subunit-like endonuclease" evidence="2">
    <location>
        <begin position="424"/>
        <end position="563"/>
    </location>
</feature>
<name>A0A6M0IJ58_9BACT</name>
<evidence type="ECO:0000313" key="3">
    <source>
        <dbReference type="EMBL" id="NEU68326.1"/>
    </source>
</evidence>
<dbReference type="PANTHER" id="PTHR41287">
    <property type="match status" value="1"/>
</dbReference>
<dbReference type="InterPro" id="IPR027417">
    <property type="entry name" value="P-loop_NTPase"/>
</dbReference>
<proteinExistence type="predicted"/>
<dbReference type="Pfam" id="PF03354">
    <property type="entry name" value="TerL_ATPase"/>
    <property type="match status" value="1"/>
</dbReference>
<gene>
    <name evidence="3" type="ORF">GK091_15645</name>
</gene>
<dbReference type="RefSeq" id="WP_164040064.1">
    <property type="nucleotide sequence ID" value="NZ_JAAGNZ010000001.1"/>
</dbReference>
<dbReference type="InterPro" id="IPR046462">
    <property type="entry name" value="TerL_nuclease"/>
</dbReference>
<comment type="caution">
    <text evidence="3">The sequence shown here is derived from an EMBL/GenBank/DDBJ whole genome shotgun (WGS) entry which is preliminary data.</text>
</comment>
<keyword evidence="4" id="KW-1185">Reference proteome</keyword>
<dbReference type="AlphaFoldDB" id="A0A6M0IJ58"/>
<protein>
    <submittedName>
        <fullName evidence="3">Terminase large subunit</fullName>
    </submittedName>
</protein>
<dbReference type="Pfam" id="PF20441">
    <property type="entry name" value="TerL_nuclease"/>
    <property type="match status" value="2"/>
</dbReference>
<organism evidence="3 4">
    <name type="scientific">Spirosoma agri</name>
    <dbReference type="NCBI Taxonomy" id="1987381"/>
    <lineage>
        <taxon>Bacteria</taxon>
        <taxon>Pseudomonadati</taxon>
        <taxon>Bacteroidota</taxon>
        <taxon>Cytophagia</taxon>
        <taxon>Cytophagales</taxon>
        <taxon>Cytophagaceae</taxon>
        <taxon>Spirosoma</taxon>
    </lineage>
</organism>
<reference evidence="3 4" key="1">
    <citation type="submission" date="2020-02" db="EMBL/GenBank/DDBJ databases">
        <title>Draft genome sequence of two Spirosoma agri KCTC 52727 and Spirosoma terrae KCTC 52035.</title>
        <authorList>
            <person name="Rojas J."/>
            <person name="Ambika Manirajan B."/>
            <person name="Ratering S."/>
            <person name="Suarez C."/>
            <person name="Schnell S."/>
        </authorList>
    </citation>
    <scope>NUCLEOTIDE SEQUENCE [LARGE SCALE GENOMIC DNA]</scope>
    <source>
        <strain evidence="3 4">KCTC 52727</strain>
    </source>
</reference>